<dbReference type="Proteomes" id="UP000678679">
    <property type="component" value="Chromosome 1"/>
</dbReference>
<name>A0AAX1N335_9BACT</name>
<keyword evidence="2" id="KW-1185">Reference proteome</keyword>
<gene>
    <name evidence="1" type="ORF">KMW28_14140</name>
</gene>
<reference evidence="1 2" key="1">
    <citation type="submission" date="2021-05" db="EMBL/GenBank/DDBJ databases">
        <title>Comparative genomic studies on the polysaccharide-degrading batcterial strains of the Flammeovirga genus.</title>
        <authorList>
            <person name="Zewei F."/>
            <person name="Zheng Z."/>
            <person name="Yu L."/>
            <person name="Ruyue G."/>
            <person name="Yanhong M."/>
            <person name="Yuanyuan C."/>
            <person name="Jingyan G."/>
            <person name="Wenjun H."/>
        </authorList>
    </citation>
    <scope>NUCLEOTIDE SEQUENCE [LARGE SCALE GENOMIC DNA]</scope>
    <source>
        <strain evidence="1 2">NBRC:100898</strain>
    </source>
</reference>
<protein>
    <recommendedName>
        <fullName evidence="3">DUF3857 domain-containing protein</fullName>
    </recommendedName>
</protein>
<dbReference type="EMBL" id="CP076132">
    <property type="protein sequence ID" value="QWG00791.1"/>
    <property type="molecule type" value="Genomic_DNA"/>
</dbReference>
<sequence>MKHSFLFITFWVIFSTLSFSQKIDKNYGKVTINDFNVEVPENDDAVVIFDKGEVKFTEGRDRFHIIFERTRRIKIATDRGVSYANDEILLYKSKERREQVYQFSAATYNFNKTTGLIEREEIDKKDLFNEEVNKYWQREKFTYPKAKKGSIIEYKYKVESPFIFTLPKWNFQAKIPTLYSKFTVNIIPLYNYVFTTQSIKKFYSTSNKRVNGVFNFKGKDYDIIRYDFVMKNTPAFKDEEYISSIDDYLMQVKFQISEYQNLQGGTVEVLSTYPKFIDELSKDHRFGKYLKKSTSFAKKVFEVHPELNKGTEAEKAEKIIRYVKDEYNWNNFYSNLATETPKKIFDTKEGNVAELNFFTAGLLQAVGIKVYPVILSSRGHGKINKKYPFQEVFNYTIFLIEIEGKEHLYDVTSPMLGTYILPPRCNNGDGLLIDGQESKWIKVANHLTSLDQTTINISDIDVEKKTASVNYVNNTSSIEAYINKVRFNDKEEKIKKYLLDNGFTSIDQQRTKGYKDFDKLYMIAAAGKSEVEQLQDHIVVQPFLKLFEEKQPFTSHIRTYPIDFTNAFTKGAKSTIVIPNGYEFIEGPQNYSFKDPTMSLKVSTKVNGNNVEIDFKLSFKKAVYDAEDYFMIKKIYDKYLKAVDTPVVLKKKVEQ</sequence>
<evidence type="ECO:0008006" key="3">
    <source>
        <dbReference type="Google" id="ProtNLM"/>
    </source>
</evidence>
<dbReference type="Gene3D" id="2.60.40.3140">
    <property type="match status" value="1"/>
</dbReference>
<dbReference type="AlphaFoldDB" id="A0AAX1N335"/>
<organism evidence="1 2">
    <name type="scientific">Flammeovirga yaeyamensis</name>
    <dbReference type="NCBI Taxonomy" id="367791"/>
    <lineage>
        <taxon>Bacteria</taxon>
        <taxon>Pseudomonadati</taxon>
        <taxon>Bacteroidota</taxon>
        <taxon>Cytophagia</taxon>
        <taxon>Cytophagales</taxon>
        <taxon>Flammeovirgaceae</taxon>
        <taxon>Flammeovirga</taxon>
    </lineage>
</organism>
<accession>A0AAX1N335</accession>
<evidence type="ECO:0000313" key="1">
    <source>
        <dbReference type="EMBL" id="QWG00791.1"/>
    </source>
</evidence>
<evidence type="ECO:0000313" key="2">
    <source>
        <dbReference type="Proteomes" id="UP000678679"/>
    </source>
</evidence>
<dbReference type="KEGG" id="fya:KMW28_14140"/>
<dbReference type="Gene3D" id="2.60.120.1130">
    <property type="match status" value="1"/>
</dbReference>
<proteinExistence type="predicted"/>
<dbReference type="Gene3D" id="3.10.620.30">
    <property type="match status" value="1"/>
</dbReference>
<dbReference type="RefSeq" id="WP_169665125.1">
    <property type="nucleotide sequence ID" value="NZ_CP076132.1"/>
</dbReference>